<evidence type="ECO:0000313" key="2">
    <source>
        <dbReference type="EMBL" id="VAX30888.1"/>
    </source>
</evidence>
<gene>
    <name evidence="2" type="ORF">MNBD_NITROSPINAE05-1047</name>
</gene>
<reference evidence="2" key="1">
    <citation type="submission" date="2018-06" db="EMBL/GenBank/DDBJ databases">
        <authorList>
            <person name="Zhirakovskaya E."/>
        </authorList>
    </citation>
    <scope>NUCLEOTIDE SEQUENCE</scope>
</reference>
<proteinExistence type="predicted"/>
<accession>A0A3B1D4H5</accession>
<dbReference type="AlphaFoldDB" id="A0A3B1D4H5"/>
<name>A0A3B1D4H5_9ZZZZ</name>
<dbReference type="EMBL" id="UOGG01000133">
    <property type="protein sequence ID" value="VAX30888.1"/>
    <property type="molecule type" value="Genomic_DNA"/>
</dbReference>
<dbReference type="Pfam" id="PF09832">
    <property type="entry name" value="DUF2059"/>
    <property type="match status" value="1"/>
</dbReference>
<protein>
    <recommendedName>
        <fullName evidence="1">DUF2059 domain-containing protein</fullName>
    </recommendedName>
</protein>
<dbReference type="InterPro" id="IPR018637">
    <property type="entry name" value="DUF2059"/>
</dbReference>
<feature type="domain" description="DUF2059" evidence="1">
    <location>
        <begin position="92"/>
        <end position="150"/>
    </location>
</feature>
<sequence>MRDTTWKNNAGFLLTAVLLLVLSLGTAQAKPNPEKIANIKKLLLVSGIQEQLSYMKDGVMNSYSQMIGSAYPKVPDAFWTEFNALIGEKDMQALRDKVVPVYDKHMSNDVIKNLIAMFETPFWIEWRKKMPLISREAGVAGQKWIHELTQADAFKQKIDRLVEKHELEKLNSAKKKSK</sequence>
<evidence type="ECO:0000259" key="1">
    <source>
        <dbReference type="Pfam" id="PF09832"/>
    </source>
</evidence>
<organism evidence="2">
    <name type="scientific">hydrothermal vent metagenome</name>
    <dbReference type="NCBI Taxonomy" id="652676"/>
    <lineage>
        <taxon>unclassified sequences</taxon>
        <taxon>metagenomes</taxon>
        <taxon>ecological metagenomes</taxon>
    </lineage>
</organism>